<evidence type="ECO:0000313" key="7">
    <source>
        <dbReference type="EMBL" id="GER91634.1"/>
    </source>
</evidence>
<dbReference type="SUPFAM" id="SSF48163">
    <property type="entry name" value="An anticodon-binding domain of class I aminoacyl-tRNA synthetases"/>
    <property type="match status" value="1"/>
</dbReference>
<evidence type="ECO:0000256" key="1">
    <source>
        <dbReference type="ARBA" id="ARBA00022598"/>
    </source>
</evidence>
<dbReference type="Pfam" id="PF19269">
    <property type="entry name" value="Anticodon_2"/>
    <property type="match status" value="1"/>
</dbReference>
<dbReference type="GO" id="GO:0004812">
    <property type="term" value="F:aminoacyl-tRNA ligase activity"/>
    <property type="evidence" value="ECO:0007669"/>
    <property type="project" value="UniProtKB-KW"/>
</dbReference>
<evidence type="ECO:0000313" key="8">
    <source>
        <dbReference type="Proteomes" id="UP000326912"/>
    </source>
</evidence>
<accession>A0A5J4KQI2</accession>
<dbReference type="InterPro" id="IPR045462">
    <property type="entry name" value="aa-tRNA-synth_I_cd-bd"/>
</dbReference>
<evidence type="ECO:0000256" key="4">
    <source>
        <dbReference type="ARBA" id="ARBA00022917"/>
    </source>
</evidence>
<dbReference type="GO" id="GO:0006412">
    <property type="term" value="P:translation"/>
    <property type="evidence" value="ECO:0007669"/>
    <property type="project" value="UniProtKB-KW"/>
</dbReference>
<dbReference type="AlphaFoldDB" id="A0A5J4KQI2"/>
<proteinExistence type="predicted"/>
<evidence type="ECO:0000259" key="6">
    <source>
        <dbReference type="Pfam" id="PF19269"/>
    </source>
</evidence>
<feature type="domain" description="Aminoacyl-tRNA synthetase class I anticodon-binding" evidence="6">
    <location>
        <begin position="2"/>
        <end position="48"/>
    </location>
</feature>
<sequence length="57" mass="6474">MAELALKPRQLFGTVRVALSGRKATPPLFPMIEILQRQRTLNRLERALISHHGQQSP</sequence>
<comment type="caution">
    <text evidence="7">The sequence shown here is derived from an EMBL/GenBank/DDBJ whole genome shotgun (WGS) entry which is preliminary data.</text>
</comment>
<organism evidence="7 8">
    <name type="scientific">Dictyobacter vulcani</name>
    <dbReference type="NCBI Taxonomy" id="2607529"/>
    <lineage>
        <taxon>Bacteria</taxon>
        <taxon>Bacillati</taxon>
        <taxon>Chloroflexota</taxon>
        <taxon>Ktedonobacteria</taxon>
        <taxon>Ktedonobacterales</taxon>
        <taxon>Dictyobacteraceae</taxon>
        <taxon>Dictyobacter</taxon>
    </lineage>
</organism>
<dbReference type="GO" id="GO:0005524">
    <property type="term" value="F:ATP binding"/>
    <property type="evidence" value="ECO:0007669"/>
    <property type="project" value="UniProtKB-KW"/>
</dbReference>
<evidence type="ECO:0000256" key="2">
    <source>
        <dbReference type="ARBA" id="ARBA00022741"/>
    </source>
</evidence>
<keyword evidence="4" id="KW-0648">Protein biosynthesis</keyword>
<gene>
    <name evidence="7" type="ORF">KDW_57960</name>
</gene>
<keyword evidence="8" id="KW-1185">Reference proteome</keyword>
<keyword evidence="5" id="KW-0030">Aminoacyl-tRNA synthetase</keyword>
<dbReference type="InterPro" id="IPR008925">
    <property type="entry name" value="aa_tRNA-synth_I_cd-bd_sf"/>
</dbReference>
<keyword evidence="3" id="KW-0067">ATP-binding</keyword>
<dbReference type="Gene3D" id="1.10.10.350">
    <property type="match status" value="1"/>
</dbReference>
<name>A0A5J4KQI2_9CHLR</name>
<protein>
    <recommendedName>
        <fullName evidence="6">Aminoacyl-tRNA synthetase class I anticodon-binding domain-containing protein</fullName>
    </recommendedName>
</protein>
<dbReference type="Proteomes" id="UP000326912">
    <property type="component" value="Unassembled WGS sequence"/>
</dbReference>
<dbReference type="EMBL" id="BKZW01000004">
    <property type="protein sequence ID" value="GER91634.1"/>
    <property type="molecule type" value="Genomic_DNA"/>
</dbReference>
<dbReference type="GO" id="GO:0000049">
    <property type="term" value="F:tRNA binding"/>
    <property type="evidence" value="ECO:0007669"/>
    <property type="project" value="InterPro"/>
</dbReference>
<evidence type="ECO:0000256" key="5">
    <source>
        <dbReference type="ARBA" id="ARBA00023146"/>
    </source>
</evidence>
<evidence type="ECO:0000256" key="3">
    <source>
        <dbReference type="ARBA" id="ARBA00022840"/>
    </source>
</evidence>
<dbReference type="InterPro" id="IPR020751">
    <property type="entry name" value="aa-tRNA-synth_I_codon-bd_sub2"/>
</dbReference>
<keyword evidence="1" id="KW-0436">Ligase</keyword>
<keyword evidence="2" id="KW-0547">Nucleotide-binding</keyword>
<reference evidence="7 8" key="1">
    <citation type="submission" date="2019-10" db="EMBL/GenBank/DDBJ databases">
        <title>Dictyobacter vulcani sp. nov., within the class Ktedonobacteria, isolated from soil of volcanic Mt. Zao.</title>
        <authorList>
            <person name="Zheng Y."/>
            <person name="Wang C.M."/>
            <person name="Sakai Y."/>
            <person name="Abe K."/>
            <person name="Yokota A."/>
            <person name="Yabe S."/>
        </authorList>
    </citation>
    <scope>NUCLEOTIDE SEQUENCE [LARGE SCALE GENOMIC DNA]</scope>
    <source>
        <strain evidence="7 8">W12</strain>
    </source>
</reference>